<name>A0A1S5SCV8_9CAUD</name>
<protein>
    <submittedName>
        <fullName evidence="2">Plasmid stabilization system protein</fullName>
    </submittedName>
</protein>
<dbReference type="Pfam" id="PF05016">
    <property type="entry name" value="ParE_toxin"/>
    <property type="match status" value="1"/>
</dbReference>
<gene>
    <name evidence="2" type="ORF">IPP43_00004</name>
</gene>
<reference evidence="2 3" key="1">
    <citation type="journal article" date="2017" name="Sci. Rep.">
        <title>Pneumococcal prophages are diverse, but not without structure or history.</title>
        <authorList>
            <person name="Brueggemann A.B."/>
            <person name="Harrold C.L."/>
            <person name="Rezaei Javan R."/>
            <person name="van Tonder A.J."/>
            <person name="McDonnell A.J."/>
            <person name="Edwards B.A."/>
        </authorList>
    </citation>
    <scope>NUCLEOTIDE SEQUENCE [LARGE SCALE GENOMIC DNA]</scope>
</reference>
<keyword evidence="3" id="KW-1185">Reference proteome</keyword>
<dbReference type="Proteomes" id="UP000222145">
    <property type="component" value="Segment"/>
</dbReference>
<dbReference type="SUPFAM" id="SSF143011">
    <property type="entry name" value="RelE-like"/>
    <property type="match status" value="1"/>
</dbReference>
<proteinExistence type="predicted"/>
<keyword evidence="1" id="KW-1277">Toxin-antitoxin system</keyword>
<dbReference type="PANTHER" id="PTHR35601:SF1">
    <property type="entry name" value="TOXIN RELE"/>
    <property type="match status" value="1"/>
</dbReference>
<dbReference type="EMBL" id="KY065483">
    <property type="protein sequence ID" value="APD23363.1"/>
    <property type="molecule type" value="Genomic_DNA"/>
</dbReference>
<evidence type="ECO:0000256" key="1">
    <source>
        <dbReference type="ARBA" id="ARBA00022649"/>
    </source>
</evidence>
<evidence type="ECO:0000313" key="2">
    <source>
        <dbReference type="EMBL" id="APD23363.1"/>
    </source>
</evidence>
<organism evidence="2 3">
    <name type="scientific">Streptococcus phage IPP43</name>
    <dbReference type="NCBI Taxonomy" id="1916182"/>
    <lineage>
        <taxon>Viruses</taxon>
        <taxon>Duplodnaviria</taxon>
        <taxon>Heunggongvirae</taxon>
        <taxon>Uroviricota</taxon>
        <taxon>Caudoviricetes</taxon>
        <taxon>Mcshanvirinae</taxon>
        <taxon>Adrianbuildvirus</taxon>
        <taxon>Adrianbuildvirus IPP43</taxon>
    </lineage>
</organism>
<dbReference type="Gene3D" id="3.30.2310.20">
    <property type="entry name" value="RelE-like"/>
    <property type="match status" value="1"/>
</dbReference>
<dbReference type="PANTHER" id="PTHR35601">
    <property type="entry name" value="TOXIN RELE"/>
    <property type="match status" value="1"/>
</dbReference>
<dbReference type="InterPro" id="IPR035093">
    <property type="entry name" value="RelE/ParE_toxin_dom_sf"/>
</dbReference>
<accession>A0A1S5SCV8</accession>
<evidence type="ECO:0000313" key="3">
    <source>
        <dbReference type="Proteomes" id="UP000222145"/>
    </source>
</evidence>
<sequence length="87" mass="10380">MYRLDIDKKALKQLKKLDTPTRKQILSWLAKNIENTTNPRQHGKALKANLAGYWRYRVENYRIICNIQDDKLVVLAVEIAHRREVYK</sequence>
<dbReference type="NCBIfam" id="TIGR02385">
    <property type="entry name" value="RelE_StbE"/>
    <property type="match status" value="1"/>
</dbReference>
<dbReference type="InterPro" id="IPR007712">
    <property type="entry name" value="RelE/ParE_toxin"/>
</dbReference>